<keyword evidence="7 8" id="KW-0408">Iron</keyword>
<evidence type="ECO:0000313" key="11">
    <source>
        <dbReference type="Proteomes" id="UP000464751"/>
    </source>
</evidence>
<dbReference type="Pfam" id="PF00903">
    <property type="entry name" value="Glyoxalase"/>
    <property type="match status" value="2"/>
</dbReference>
<keyword evidence="11" id="KW-1185">Reference proteome</keyword>
<organism evidence="10 11">
    <name type="scientific">Ancylobacter pratisalsi</name>
    <dbReference type="NCBI Taxonomy" id="1745854"/>
    <lineage>
        <taxon>Bacteria</taxon>
        <taxon>Pseudomonadati</taxon>
        <taxon>Pseudomonadota</taxon>
        <taxon>Alphaproteobacteria</taxon>
        <taxon>Hyphomicrobiales</taxon>
        <taxon>Xanthobacteraceae</taxon>
        <taxon>Ancylobacter</taxon>
    </lineage>
</organism>
<dbReference type="InterPro" id="IPR000486">
    <property type="entry name" value="Xdiol_ring_cleave_dOase_1/2"/>
</dbReference>
<dbReference type="EMBL" id="CP048630">
    <property type="protein sequence ID" value="QIB34687.1"/>
    <property type="molecule type" value="Genomic_DNA"/>
</dbReference>
<keyword evidence="5 8" id="KW-0223">Dioxygenase</keyword>
<evidence type="ECO:0000256" key="4">
    <source>
        <dbReference type="ARBA" id="ARBA00022797"/>
    </source>
</evidence>
<feature type="domain" description="VOC" evidence="9">
    <location>
        <begin position="16"/>
        <end position="128"/>
    </location>
</feature>
<keyword evidence="3" id="KW-0479">Metal-binding</keyword>
<dbReference type="RefSeq" id="WP_163075830.1">
    <property type="nucleotide sequence ID" value="NZ_CP048630.1"/>
</dbReference>
<gene>
    <name evidence="10" type="ORF">G3A50_13940</name>
</gene>
<evidence type="ECO:0000256" key="7">
    <source>
        <dbReference type="ARBA" id="ARBA00023004"/>
    </source>
</evidence>
<dbReference type="InterPro" id="IPR029068">
    <property type="entry name" value="Glyas_Bleomycin-R_OHBP_Dase"/>
</dbReference>
<keyword evidence="4 8" id="KW-0058">Aromatic hydrocarbons catabolism</keyword>
<dbReference type="PROSITE" id="PS51819">
    <property type="entry name" value="VOC"/>
    <property type="match status" value="2"/>
</dbReference>
<evidence type="ECO:0000256" key="8">
    <source>
        <dbReference type="RuleBase" id="RU000683"/>
    </source>
</evidence>
<dbReference type="GO" id="GO:0008198">
    <property type="term" value="F:ferrous iron binding"/>
    <property type="evidence" value="ECO:0007669"/>
    <property type="project" value="InterPro"/>
</dbReference>
<dbReference type="InterPro" id="IPR037523">
    <property type="entry name" value="VOC_core"/>
</dbReference>
<evidence type="ECO:0000313" key="10">
    <source>
        <dbReference type="EMBL" id="QIB34687.1"/>
    </source>
</evidence>
<proteinExistence type="inferred from homology"/>
<comment type="similarity">
    <text evidence="2 8">Belongs to the extradiol ring-cleavage dioxygenase family.</text>
</comment>
<sequence length="331" mass="37902">MAIPQTNFSPAFNTTRASHVVLTTRDLPHSRDFYTEVIGLVVTDETPFEIHLRGLEESGHHSLVLRNTGDPPACERIGFRVFQDEDLDRAKDYFDRRGIAARWAERPYQLRTLEVNDPSGIPLEFCFGMPTQPRLHDKPHLHRGAAALRYDHVQCLVPDVAATGRFYTDIGFRISDYFVDKETDEEPQGLFLYRKNNPHDIVFLMRPGPQLHHFAFVVADVQSLFRALDTAGGIGFSRNLERGPGRHGQGHAFYVYFRDPDGHRVEILPPPIQILDFEDGPVRWHSNNRFTWDLPPPRRWLHEATSFAGAPLTAPALEPNLFSLEDYLARR</sequence>
<evidence type="ECO:0000256" key="2">
    <source>
        <dbReference type="ARBA" id="ARBA00008784"/>
    </source>
</evidence>
<evidence type="ECO:0000256" key="5">
    <source>
        <dbReference type="ARBA" id="ARBA00022964"/>
    </source>
</evidence>
<evidence type="ECO:0000256" key="1">
    <source>
        <dbReference type="ARBA" id="ARBA00001954"/>
    </source>
</evidence>
<dbReference type="InterPro" id="IPR050383">
    <property type="entry name" value="GlyoxalaseI/FosfomycinResist"/>
</dbReference>
<name>A0A6P1YMN4_9HYPH</name>
<dbReference type="PANTHER" id="PTHR21366">
    <property type="entry name" value="GLYOXALASE FAMILY PROTEIN"/>
    <property type="match status" value="1"/>
</dbReference>
<evidence type="ECO:0000256" key="3">
    <source>
        <dbReference type="ARBA" id="ARBA00022723"/>
    </source>
</evidence>
<dbReference type="PROSITE" id="PS00082">
    <property type="entry name" value="EXTRADIOL_DIOXYGENAS"/>
    <property type="match status" value="1"/>
</dbReference>
<dbReference type="GO" id="GO:0051213">
    <property type="term" value="F:dioxygenase activity"/>
    <property type="evidence" value="ECO:0007669"/>
    <property type="project" value="UniProtKB-KW"/>
</dbReference>
<comment type="cofactor">
    <cofactor evidence="1 8">
        <name>Fe(2+)</name>
        <dbReference type="ChEBI" id="CHEBI:29033"/>
    </cofactor>
</comment>
<evidence type="ECO:0000256" key="6">
    <source>
        <dbReference type="ARBA" id="ARBA00023002"/>
    </source>
</evidence>
<evidence type="ECO:0000259" key="9">
    <source>
        <dbReference type="PROSITE" id="PS51819"/>
    </source>
</evidence>
<dbReference type="Gene3D" id="3.10.180.10">
    <property type="entry name" value="2,3-Dihydroxybiphenyl 1,2-Dioxygenase, domain 1"/>
    <property type="match status" value="2"/>
</dbReference>
<reference evidence="10 11" key="1">
    <citation type="submission" date="2020-02" db="EMBL/GenBank/DDBJ databases">
        <authorList>
            <person name="Li G."/>
        </authorList>
    </citation>
    <scope>NUCLEOTIDE SEQUENCE [LARGE SCALE GENOMIC DNA]</scope>
    <source>
        <strain evidence="10 11">DSM 102029</strain>
    </source>
</reference>
<accession>A0A6P1YMN4</accession>
<dbReference type="KEGG" id="apra:G3A50_13940"/>
<dbReference type="SUPFAM" id="SSF54593">
    <property type="entry name" value="Glyoxalase/Bleomycin resistance protein/Dihydroxybiphenyl dioxygenase"/>
    <property type="match status" value="1"/>
</dbReference>
<dbReference type="Proteomes" id="UP000464751">
    <property type="component" value="Chromosome"/>
</dbReference>
<protein>
    <submittedName>
        <fullName evidence="10">3,4-dihydroxyphenylacetate 2,3-dioxygenase</fullName>
    </submittedName>
</protein>
<dbReference type="AlphaFoldDB" id="A0A6P1YMN4"/>
<feature type="domain" description="VOC" evidence="9">
    <location>
        <begin position="149"/>
        <end position="270"/>
    </location>
</feature>
<keyword evidence="6 8" id="KW-0560">Oxidoreductase</keyword>
<dbReference type="InterPro" id="IPR004360">
    <property type="entry name" value="Glyas_Fos-R_dOase_dom"/>
</dbReference>